<feature type="domain" description="HD" evidence="1">
    <location>
        <begin position="91"/>
        <end position="214"/>
    </location>
</feature>
<gene>
    <name evidence="2" type="ORF">COW83_00645</name>
</gene>
<dbReference type="Gene3D" id="1.10.3210.10">
    <property type="entry name" value="Hypothetical protein af1432"/>
    <property type="match status" value="1"/>
</dbReference>
<dbReference type="Proteomes" id="UP000231136">
    <property type="component" value="Unassembled WGS sequence"/>
</dbReference>
<reference evidence="2 3" key="1">
    <citation type="submission" date="2017-09" db="EMBL/GenBank/DDBJ databases">
        <title>Depth-based differentiation of microbial function through sediment-hosted aquifers and enrichment of novel symbionts in the deep terrestrial subsurface.</title>
        <authorList>
            <person name="Probst A.J."/>
            <person name="Ladd B."/>
            <person name="Jarett J.K."/>
            <person name="Geller-Mcgrath D.E."/>
            <person name="Sieber C.M."/>
            <person name="Emerson J.B."/>
            <person name="Anantharaman K."/>
            <person name="Thomas B.C."/>
            <person name="Malmstrom R."/>
            <person name="Stieglmeier M."/>
            <person name="Klingl A."/>
            <person name="Woyke T."/>
            <person name="Ryan C.M."/>
            <person name="Banfield J.F."/>
        </authorList>
    </citation>
    <scope>NUCLEOTIDE SEQUENCE [LARGE SCALE GENOMIC DNA]</scope>
    <source>
        <strain evidence="2">CG22_combo_CG10-13_8_21_14_all_43_12</strain>
    </source>
</reference>
<evidence type="ECO:0000259" key="1">
    <source>
        <dbReference type="Pfam" id="PF01966"/>
    </source>
</evidence>
<name>A0A2H0DVC3_9BACT</name>
<dbReference type="InterPro" id="IPR006674">
    <property type="entry name" value="HD_domain"/>
</dbReference>
<protein>
    <recommendedName>
        <fullName evidence="1">HD domain-containing protein</fullName>
    </recommendedName>
</protein>
<evidence type="ECO:0000313" key="3">
    <source>
        <dbReference type="Proteomes" id="UP000231136"/>
    </source>
</evidence>
<dbReference type="SUPFAM" id="SSF109604">
    <property type="entry name" value="HD-domain/PDEase-like"/>
    <property type="match status" value="1"/>
</dbReference>
<proteinExistence type="predicted"/>
<sequence length="281" mass="32377">MEFIIKTVPEVGEFLVPDDVVLSLPSGLTIDKKDWHFLVSIPWEDKYLENIPEDFVDFFKFVLPYLNVRTINVHVAICLGYLDQLIAEFPEENINRRVVALSLILHDIGWSKLSDQEIANSLGVFGLKLTDVAMAPKKRHAIEGERLAKKILGEGDDDGEFLFEPKLSVQDKDLIFKSIRFHDKPEEVSGFDESIPNSERKMPIEVKLLVDLDHIWSFVHLDFWLDTIRKGIAPATYVQNLSKDLDLYFVTKPGKELAKKLLMERRVEVEELVWRIKSDGE</sequence>
<comment type="caution">
    <text evidence="2">The sequence shown here is derived from an EMBL/GenBank/DDBJ whole genome shotgun (WGS) entry which is preliminary data.</text>
</comment>
<evidence type="ECO:0000313" key="2">
    <source>
        <dbReference type="EMBL" id="PIP86124.1"/>
    </source>
</evidence>
<organism evidence="2 3">
    <name type="scientific">Candidatus Collierbacteria bacterium CG22_combo_CG10-13_8_21_14_all_43_12</name>
    <dbReference type="NCBI Taxonomy" id="1974537"/>
    <lineage>
        <taxon>Bacteria</taxon>
        <taxon>Candidatus Collieribacteriota</taxon>
    </lineage>
</organism>
<accession>A0A2H0DVC3</accession>
<dbReference type="AlphaFoldDB" id="A0A2H0DVC3"/>
<dbReference type="EMBL" id="PCTR01000027">
    <property type="protein sequence ID" value="PIP86124.1"/>
    <property type="molecule type" value="Genomic_DNA"/>
</dbReference>
<dbReference type="Pfam" id="PF01966">
    <property type="entry name" value="HD"/>
    <property type="match status" value="1"/>
</dbReference>